<keyword evidence="2" id="KW-0342">GTP-binding</keyword>
<dbReference type="Gene3D" id="3.40.50.300">
    <property type="entry name" value="P-loop containing nucleotide triphosphate hydrolases"/>
    <property type="match status" value="1"/>
</dbReference>
<dbReference type="Gene3D" id="1.10.1580.10">
    <property type="match status" value="1"/>
</dbReference>
<accession>A0A8J4UTT5</accession>
<feature type="compositionally biased region" description="Low complexity" evidence="3">
    <location>
        <begin position="332"/>
        <end position="356"/>
    </location>
</feature>
<evidence type="ECO:0000256" key="2">
    <source>
        <dbReference type="ARBA" id="ARBA00023134"/>
    </source>
</evidence>
<reference evidence="5" key="1">
    <citation type="submission" date="2020-01" db="EMBL/GenBank/DDBJ databases">
        <title>Development of genomics and gene disruption for Polysphondylium violaceum indicates a role for the polyketide synthase stlB in stalk morphogenesis.</title>
        <authorList>
            <person name="Narita B."/>
            <person name="Kawabe Y."/>
            <person name="Kin K."/>
            <person name="Saito T."/>
            <person name="Gibbs R."/>
            <person name="Kuspa A."/>
            <person name="Muzny D."/>
            <person name="Queller D."/>
            <person name="Richards S."/>
            <person name="Strassman J."/>
            <person name="Sucgang R."/>
            <person name="Worley K."/>
            <person name="Schaap P."/>
        </authorList>
    </citation>
    <scope>NUCLEOTIDE SEQUENCE</scope>
    <source>
        <strain evidence="5">QSvi11</strain>
    </source>
</reference>
<dbReference type="PANTHER" id="PTHR45782">
    <property type="entry name" value="MITOCHONDRIAL RIBOSOME-ASSOCIATED GTPASE 1"/>
    <property type="match status" value="1"/>
</dbReference>
<dbReference type="GO" id="GO:0005739">
    <property type="term" value="C:mitochondrion"/>
    <property type="evidence" value="ECO:0007669"/>
    <property type="project" value="TreeGrafter"/>
</dbReference>
<evidence type="ECO:0000256" key="3">
    <source>
        <dbReference type="SAM" id="MobiDB-lite"/>
    </source>
</evidence>
<proteinExistence type="predicted"/>
<dbReference type="CDD" id="cd01856">
    <property type="entry name" value="YlqF"/>
    <property type="match status" value="1"/>
</dbReference>
<sequence length="356" mass="40179">MNQFRSSFQYNGRINWFPGHMIKTRKLLKDTLKFIDVVIEIRDSRAPLSTENPILNELLMTNNNNRKSRVIVFNKSDLSNLQLQKRITDYFEDTAAQDKRKGAVAPMIAFTQSHANPSSSHPRHPLQLLKKAAEMHLKRYPPPTSYIQSPLQKEINMLVVGLPNVGKSSFINSIRSSSHKSKAAKVGALPGVTRNIRGFRACDSPPAYLVDTPGIMIPGNLEDTEKALTLSLLGSISEKIVPLHVVADFLLYKLNQLNNTKYLTAFELDPKKPTDDINELLNHICIKKKMLLTNNEPDLDQAAKYFITQYRDAKFGCFTLDTIPTIDKQLKNDNNNNNNNSNKNTSDGNDSDNQIK</sequence>
<keyword evidence="6" id="KW-1185">Reference proteome</keyword>
<evidence type="ECO:0000259" key="4">
    <source>
        <dbReference type="Pfam" id="PF01926"/>
    </source>
</evidence>
<dbReference type="InterPro" id="IPR027417">
    <property type="entry name" value="P-loop_NTPase"/>
</dbReference>
<protein>
    <recommendedName>
        <fullName evidence="4">G domain-containing protein</fullName>
    </recommendedName>
</protein>
<feature type="region of interest" description="Disordered" evidence="3">
    <location>
        <begin position="329"/>
        <end position="356"/>
    </location>
</feature>
<dbReference type="Pfam" id="PF01926">
    <property type="entry name" value="MMR_HSR1"/>
    <property type="match status" value="1"/>
</dbReference>
<evidence type="ECO:0000313" key="6">
    <source>
        <dbReference type="Proteomes" id="UP000695562"/>
    </source>
</evidence>
<evidence type="ECO:0000313" key="5">
    <source>
        <dbReference type="EMBL" id="KAF2068203.1"/>
    </source>
</evidence>
<dbReference type="Proteomes" id="UP000695562">
    <property type="component" value="Unassembled WGS sequence"/>
</dbReference>
<dbReference type="GO" id="GO:0032543">
    <property type="term" value="P:mitochondrial translation"/>
    <property type="evidence" value="ECO:0007669"/>
    <property type="project" value="TreeGrafter"/>
</dbReference>
<keyword evidence="1" id="KW-0547">Nucleotide-binding</keyword>
<dbReference type="GO" id="GO:0003924">
    <property type="term" value="F:GTPase activity"/>
    <property type="evidence" value="ECO:0007669"/>
    <property type="project" value="TreeGrafter"/>
</dbReference>
<dbReference type="AlphaFoldDB" id="A0A8J4UTT5"/>
<dbReference type="SUPFAM" id="SSF52540">
    <property type="entry name" value="P-loop containing nucleoside triphosphate hydrolases"/>
    <property type="match status" value="1"/>
</dbReference>
<dbReference type="InterPro" id="IPR006073">
    <property type="entry name" value="GTP-bd"/>
</dbReference>
<feature type="domain" description="G" evidence="4">
    <location>
        <begin position="157"/>
        <end position="253"/>
    </location>
</feature>
<dbReference type="CDD" id="cd00882">
    <property type="entry name" value="Ras_like_GTPase"/>
    <property type="match status" value="1"/>
</dbReference>
<organism evidence="5 6">
    <name type="scientific">Polysphondylium violaceum</name>
    <dbReference type="NCBI Taxonomy" id="133409"/>
    <lineage>
        <taxon>Eukaryota</taxon>
        <taxon>Amoebozoa</taxon>
        <taxon>Evosea</taxon>
        <taxon>Eumycetozoa</taxon>
        <taxon>Dictyostelia</taxon>
        <taxon>Dictyosteliales</taxon>
        <taxon>Dictyosteliaceae</taxon>
        <taxon>Polysphondylium</taxon>
    </lineage>
</organism>
<dbReference type="InterPro" id="IPR023179">
    <property type="entry name" value="GTP-bd_ortho_bundle_sf"/>
</dbReference>
<evidence type="ECO:0000256" key="1">
    <source>
        <dbReference type="ARBA" id="ARBA00022741"/>
    </source>
</evidence>
<dbReference type="GO" id="GO:0005525">
    <property type="term" value="F:GTP binding"/>
    <property type="evidence" value="ECO:0007669"/>
    <property type="project" value="UniProtKB-KW"/>
</dbReference>
<dbReference type="EMBL" id="AJWJ01001135">
    <property type="protein sequence ID" value="KAF2068203.1"/>
    <property type="molecule type" value="Genomic_DNA"/>
</dbReference>
<comment type="caution">
    <text evidence="5">The sequence shown here is derived from an EMBL/GenBank/DDBJ whole genome shotgun (WGS) entry which is preliminary data.</text>
</comment>
<dbReference type="PANTHER" id="PTHR45782:SF4">
    <property type="entry name" value="MITOCHONDRIAL RIBOSOME-ASSOCIATED GTPASE 1"/>
    <property type="match status" value="1"/>
</dbReference>
<gene>
    <name evidence="5" type="ORF">CYY_010473</name>
</gene>
<dbReference type="OrthoDB" id="269151at2759"/>
<name>A0A8J4UTT5_9MYCE</name>